<sequence>MVQMLRLNLGSGPTAAEGWENLDRSPNIPLDRLPALKSFLIGVGVLSSGHAAHWSRQIRRVDVVKGLPYPESSVDAVYSSHALEHLYFDDANRVLAHSHRVLRPGGIIRLALPDVHEFARRLVAGETDGLTFTRDLNSYPLARPKGLQRLISQAGASHHRWQPTTDLVSLMLQDAGFVAITECGFRAGSLPDLHRIENREESFFVEAIKP</sequence>
<dbReference type="EMBL" id="JAEKNN010000039">
    <property type="protein sequence ID" value="MBJ7609368.1"/>
    <property type="molecule type" value="Genomic_DNA"/>
</dbReference>
<protein>
    <submittedName>
        <fullName evidence="2">Methyltransferase domain-containing protein</fullName>
    </submittedName>
</protein>
<organism evidence="2 3">
    <name type="scientific">Candidatus Amunia macphersoniae</name>
    <dbReference type="NCBI Taxonomy" id="3127014"/>
    <lineage>
        <taxon>Bacteria</taxon>
        <taxon>Bacillati</taxon>
        <taxon>Candidatus Dormiibacterota</taxon>
        <taxon>Candidatus Dormibacteria</taxon>
        <taxon>Candidatus Aeolococcales</taxon>
        <taxon>Candidatus Aeolococcaceae</taxon>
        <taxon>Candidatus Amunia</taxon>
    </lineage>
</organism>
<gene>
    <name evidence="2" type="ORF">JF887_08045</name>
</gene>
<reference evidence="2 3" key="1">
    <citation type="submission" date="2020-10" db="EMBL/GenBank/DDBJ databases">
        <title>Ca. Dormibacterota MAGs.</title>
        <authorList>
            <person name="Montgomery K."/>
        </authorList>
    </citation>
    <scope>NUCLEOTIDE SEQUENCE [LARGE SCALE GENOMIC DNA]</scope>
    <source>
        <strain evidence="2">Mitchell_Peninsula_5</strain>
    </source>
</reference>
<accession>A0A934NF24</accession>
<proteinExistence type="predicted"/>
<name>A0A934NF24_9BACT</name>
<dbReference type="Pfam" id="PF08241">
    <property type="entry name" value="Methyltransf_11"/>
    <property type="match status" value="1"/>
</dbReference>
<dbReference type="Gene3D" id="3.40.50.150">
    <property type="entry name" value="Vaccinia Virus protein VP39"/>
    <property type="match status" value="1"/>
</dbReference>
<keyword evidence="2" id="KW-0489">Methyltransferase</keyword>
<dbReference type="Proteomes" id="UP000614410">
    <property type="component" value="Unassembled WGS sequence"/>
</dbReference>
<evidence type="ECO:0000313" key="3">
    <source>
        <dbReference type="Proteomes" id="UP000614410"/>
    </source>
</evidence>
<dbReference type="AlphaFoldDB" id="A0A934NF24"/>
<dbReference type="SUPFAM" id="SSF53335">
    <property type="entry name" value="S-adenosyl-L-methionine-dependent methyltransferases"/>
    <property type="match status" value="1"/>
</dbReference>
<dbReference type="InterPro" id="IPR029063">
    <property type="entry name" value="SAM-dependent_MTases_sf"/>
</dbReference>
<dbReference type="CDD" id="cd02440">
    <property type="entry name" value="AdoMet_MTases"/>
    <property type="match status" value="1"/>
</dbReference>
<dbReference type="GO" id="GO:0008757">
    <property type="term" value="F:S-adenosylmethionine-dependent methyltransferase activity"/>
    <property type="evidence" value="ECO:0007669"/>
    <property type="project" value="InterPro"/>
</dbReference>
<comment type="caution">
    <text evidence="2">The sequence shown here is derived from an EMBL/GenBank/DDBJ whole genome shotgun (WGS) entry which is preliminary data.</text>
</comment>
<feature type="domain" description="Methyltransferase type 11" evidence="1">
    <location>
        <begin position="59"/>
        <end position="108"/>
    </location>
</feature>
<dbReference type="GO" id="GO:0032259">
    <property type="term" value="P:methylation"/>
    <property type="evidence" value="ECO:0007669"/>
    <property type="project" value="UniProtKB-KW"/>
</dbReference>
<dbReference type="InterPro" id="IPR013216">
    <property type="entry name" value="Methyltransf_11"/>
</dbReference>
<evidence type="ECO:0000259" key="1">
    <source>
        <dbReference type="Pfam" id="PF08241"/>
    </source>
</evidence>
<keyword evidence="2" id="KW-0808">Transferase</keyword>
<evidence type="ECO:0000313" key="2">
    <source>
        <dbReference type="EMBL" id="MBJ7609368.1"/>
    </source>
</evidence>